<comment type="similarity">
    <text evidence="2">Belongs to the SKN1/KRE6 family.</text>
</comment>
<dbReference type="Pfam" id="PF03935">
    <property type="entry name" value="SKN1_KRE6_Sbg1"/>
    <property type="match status" value="1"/>
</dbReference>
<sequence length="849" mass="92612">MAPSRPQASRSSSRASALYVDAADEPQSQQAGRSSTNIAAQASAQSLRESSRPNSRGPSRSSSTPNLLRKSRPQAQANTNVESIPESALSPPSSHDFSMPRQAPPNVPTAPLPLLSVPSTSSSDTSGGRNDSDEGAASASHSPASASRPRTAAGAALAAQLTASGSQTPILRQPLLLRPPEMSQNDSSLSLTRQTTPRTVRDLGSDYTRYFNPFASPNPSQLSLSTPLPRHDSSSNLLGVGAAGVSSADLQKRLSDPFGDTKRLSNPFGSRQNTAPSTPRQPKQASPDLEKGVAVTASEAPMAATKPGTPNFIRDADPEKANFFPYMDDRLGAPDYAFPLFSDQKEDDDDLHMPQWDDDKKLKPKLKDHFNRENIVSTLGLAFMMTGLLFIFVVLPVVSYTGTSLLDYAYETPLDQMPQAGNAETWATVNNNTYPLMENVRTGLIDPDTPSSAKTRQGVNGDEYVLVFSDEFNAQNRTFYPGDDPYWFGLDAWYGATQDLEWYDPDAINTGDGTLQLQLDAFANHGLDYRSGMLNSWNQLCFKGGIFEVSMSLPGPAGVHGYWPGVWTMGNLGRPGYLATTDGLWPYTYDTCDVGITPNQSMDDGTSNLPGQRLPSCTCSGEDHPSPGTGRGAPEIDIAEVSADWAGEGWAVATQSFQVAPFDIWYYPNYDFMETPEYNLSYVNTYTGGPYQQAVSTTSMLNNAWYDGKEYQKYAYEYVPGGNATSFLAWTIGDNEMMKFDARAVGPNGNIGQRLISEEPMSMILNLGFSHSWVDIDFANLSFPTVMRIDYVRWYQKEGEEMVTCDPPGYETTEYIANHPEPYNNVNITKWADTGYAQPKNTLMNGCSA</sequence>
<protein>
    <recommendedName>
        <fullName evidence="11">GH16 domain-containing protein</fullName>
    </recommendedName>
</protein>
<feature type="compositionally biased region" description="Basic and acidic residues" evidence="9">
    <location>
        <begin position="253"/>
        <end position="263"/>
    </location>
</feature>
<dbReference type="EMBL" id="JAVFHQ010000024">
    <property type="protein sequence ID" value="KAK4544502.1"/>
    <property type="molecule type" value="Genomic_DNA"/>
</dbReference>
<dbReference type="InterPro" id="IPR000757">
    <property type="entry name" value="Beta-glucanase-like"/>
</dbReference>
<feature type="compositionally biased region" description="Polar residues" evidence="9">
    <location>
        <begin position="267"/>
        <end position="284"/>
    </location>
</feature>
<dbReference type="GO" id="GO:0015926">
    <property type="term" value="F:glucosidase activity"/>
    <property type="evidence" value="ECO:0007669"/>
    <property type="project" value="TreeGrafter"/>
</dbReference>
<dbReference type="InterPro" id="IPR013320">
    <property type="entry name" value="ConA-like_dom_sf"/>
</dbReference>
<feature type="region of interest" description="Disordered" evidence="9">
    <location>
        <begin position="253"/>
        <end position="291"/>
    </location>
</feature>
<dbReference type="SUPFAM" id="SSF49899">
    <property type="entry name" value="Concanavalin A-like lectins/glucanases"/>
    <property type="match status" value="1"/>
</dbReference>
<evidence type="ECO:0000256" key="9">
    <source>
        <dbReference type="SAM" id="MobiDB-lite"/>
    </source>
</evidence>
<dbReference type="Gene3D" id="2.60.120.200">
    <property type="match status" value="1"/>
</dbReference>
<evidence type="ECO:0000256" key="8">
    <source>
        <dbReference type="ARBA" id="ARBA00023316"/>
    </source>
</evidence>
<evidence type="ECO:0000256" key="5">
    <source>
        <dbReference type="ARBA" id="ARBA00022989"/>
    </source>
</evidence>
<dbReference type="GO" id="GO:0005789">
    <property type="term" value="C:endoplasmic reticulum membrane"/>
    <property type="evidence" value="ECO:0007669"/>
    <property type="project" value="TreeGrafter"/>
</dbReference>
<keyword evidence="4" id="KW-0735">Signal-anchor</keyword>
<feature type="domain" description="GH16" evidence="11">
    <location>
        <begin position="427"/>
        <end position="800"/>
    </location>
</feature>
<dbReference type="GO" id="GO:0006078">
    <property type="term" value="P:(1-&gt;6)-beta-D-glucan biosynthetic process"/>
    <property type="evidence" value="ECO:0007669"/>
    <property type="project" value="TreeGrafter"/>
</dbReference>
<dbReference type="GO" id="GO:0031505">
    <property type="term" value="P:fungal-type cell wall organization"/>
    <property type="evidence" value="ECO:0007669"/>
    <property type="project" value="TreeGrafter"/>
</dbReference>
<evidence type="ECO:0000256" key="6">
    <source>
        <dbReference type="ARBA" id="ARBA00023136"/>
    </source>
</evidence>
<feature type="compositionally biased region" description="Low complexity" evidence="9">
    <location>
        <begin position="52"/>
        <end position="65"/>
    </location>
</feature>
<feature type="compositionally biased region" description="Polar residues" evidence="9">
    <location>
        <begin position="26"/>
        <end position="48"/>
    </location>
</feature>
<dbReference type="PROSITE" id="PS51762">
    <property type="entry name" value="GH16_2"/>
    <property type="match status" value="1"/>
</dbReference>
<keyword evidence="13" id="KW-1185">Reference proteome</keyword>
<evidence type="ECO:0000313" key="13">
    <source>
        <dbReference type="Proteomes" id="UP001324427"/>
    </source>
</evidence>
<dbReference type="CDD" id="cd02180">
    <property type="entry name" value="GH16_fungal_KRE6_glucanase"/>
    <property type="match status" value="1"/>
</dbReference>
<keyword evidence="5 10" id="KW-1133">Transmembrane helix</keyword>
<dbReference type="InterPro" id="IPR005629">
    <property type="entry name" value="Skn1/Kre6/Sbg1"/>
</dbReference>
<comment type="subcellular location">
    <subcellularLocation>
        <location evidence="1">Membrane</location>
        <topology evidence="1">Single-pass type II membrane protein</topology>
    </subcellularLocation>
</comment>
<evidence type="ECO:0000256" key="10">
    <source>
        <dbReference type="SAM" id="Phobius"/>
    </source>
</evidence>
<feature type="compositionally biased region" description="Low complexity" evidence="9">
    <location>
        <begin position="1"/>
        <end position="17"/>
    </location>
</feature>
<name>A0AAV9JH49_9PEZI</name>
<feature type="region of interest" description="Disordered" evidence="9">
    <location>
        <begin position="1"/>
        <end position="231"/>
    </location>
</feature>
<keyword evidence="3 10" id="KW-0812">Transmembrane</keyword>
<feature type="compositionally biased region" description="Low complexity" evidence="9">
    <location>
        <begin position="136"/>
        <end position="180"/>
    </location>
</feature>
<dbReference type="PANTHER" id="PTHR31361">
    <property type="entry name" value="BETA-GLUCAN SYNTHESIS-ASSOCIATED PROTEIN KRE6-RELATED"/>
    <property type="match status" value="1"/>
</dbReference>
<gene>
    <name evidence="12" type="ORF">LTR36_004074</name>
</gene>
<keyword evidence="8" id="KW-0961">Cell wall biogenesis/degradation</keyword>
<keyword evidence="7" id="KW-0325">Glycoprotein</keyword>
<feature type="compositionally biased region" description="Polar residues" evidence="9">
    <location>
        <begin position="182"/>
        <end position="198"/>
    </location>
</feature>
<dbReference type="GO" id="GO:0005886">
    <property type="term" value="C:plasma membrane"/>
    <property type="evidence" value="ECO:0007669"/>
    <property type="project" value="TreeGrafter"/>
</dbReference>
<accession>A0AAV9JH49</accession>
<proteinExistence type="inferred from homology"/>
<dbReference type="AlphaFoldDB" id="A0AAV9JH49"/>
<comment type="caution">
    <text evidence="12">The sequence shown here is derived from an EMBL/GenBank/DDBJ whole genome shotgun (WGS) entry which is preliminary data.</text>
</comment>
<evidence type="ECO:0000256" key="2">
    <source>
        <dbReference type="ARBA" id="ARBA00010962"/>
    </source>
</evidence>
<keyword evidence="6 10" id="KW-0472">Membrane</keyword>
<feature type="transmembrane region" description="Helical" evidence="10">
    <location>
        <begin position="375"/>
        <end position="398"/>
    </location>
</feature>
<evidence type="ECO:0000259" key="11">
    <source>
        <dbReference type="PROSITE" id="PS51762"/>
    </source>
</evidence>
<reference evidence="12 13" key="1">
    <citation type="submission" date="2021-11" db="EMBL/GenBank/DDBJ databases">
        <title>Black yeast isolated from Biological Soil Crust.</title>
        <authorList>
            <person name="Kurbessoian T."/>
        </authorList>
    </citation>
    <scope>NUCLEOTIDE SEQUENCE [LARGE SCALE GENOMIC DNA]</scope>
    <source>
        <strain evidence="12 13">CCFEE 5522</strain>
    </source>
</reference>
<dbReference type="Proteomes" id="UP001324427">
    <property type="component" value="Unassembled WGS sequence"/>
</dbReference>
<evidence type="ECO:0000256" key="1">
    <source>
        <dbReference type="ARBA" id="ARBA00004606"/>
    </source>
</evidence>
<feature type="compositionally biased region" description="Low complexity" evidence="9">
    <location>
        <begin position="112"/>
        <end position="126"/>
    </location>
</feature>
<dbReference type="PANTHER" id="PTHR31361:SF14">
    <property type="entry name" value="GH16 DOMAIN-CONTAINING PROTEIN"/>
    <property type="match status" value="1"/>
</dbReference>
<evidence type="ECO:0000256" key="7">
    <source>
        <dbReference type="ARBA" id="ARBA00023180"/>
    </source>
</evidence>
<evidence type="ECO:0000256" key="3">
    <source>
        <dbReference type="ARBA" id="ARBA00022692"/>
    </source>
</evidence>
<organism evidence="12 13">
    <name type="scientific">Oleoguttula mirabilis</name>
    <dbReference type="NCBI Taxonomy" id="1507867"/>
    <lineage>
        <taxon>Eukaryota</taxon>
        <taxon>Fungi</taxon>
        <taxon>Dikarya</taxon>
        <taxon>Ascomycota</taxon>
        <taxon>Pezizomycotina</taxon>
        <taxon>Dothideomycetes</taxon>
        <taxon>Dothideomycetidae</taxon>
        <taxon>Mycosphaerellales</taxon>
        <taxon>Teratosphaeriaceae</taxon>
        <taxon>Oleoguttula</taxon>
    </lineage>
</organism>
<evidence type="ECO:0000256" key="4">
    <source>
        <dbReference type="ARBA" id="ARBA00022968"/>
    </source>
</evidence>
<feature type="compositionally biased region" description="Polar residues" evidence="9">
    <location>
        <begin position="215"/>
        <end position="226"/>
    </location>
</feature>
<feature type="compositionally biased region" description="Polar residues" evidence="9">
    <location>
        <begin position="73"/>
        <end position="82"/>
    </location>
</feature>
<feature type="compositionally biased region" description="Pro residues" evidence="9">
    <location>
        <begin position="102"/>
        <end position="111"/>
    </location>
</feature>
<evidence type="ECO:0000313" key="12">
    <source>
        <dbReference type="EMBL" id="KAK4544502.1"/>
    </source>
</evidence>